<dbReference type="SUPFAM" id="SSF47413">
    <property type="entry name" value="lambda repressor-like DNA-binding domains"/>
    <property type="match status" value="1"/>
</dbReference>
<dbReference type="Pfam" id="PF07022">
    <property type="entry name" value="Phage_CI_repr"/>
    <property type="match status" value="1"/>
</dbReference>
<protein>
    <recommendedName>
        <fullName evidence="1">Bacteriophage CI repressor N-terminal domain-containing protein</fullName>
    </recommendedName>
</protein>
<evidence type="ECO:0000313" key="3">
    <source>
        <dbReference type="Proteomes" id="UP000194903"/>
    </source>
</evidence>
<accession>A0A252F1L5</accession>
<dbReference type="CDD" id="cd00093">
    <property type="entry name" value="HTH_XRE"/>
    <property type="match status" value="1"/>
</dbReference>
<dbReference type="EMBL" id="NHOC01000011">
    <property type="protein sequence ID" value="OUM19619.1"/>
    <property type="molecule type" value="Genomic_DNA"/>
</dbReference>
<dbReference type="GO" id="GO:0045892">
    <property type="term" value="P:negative regulation of DNA-templated transcription"/>
    <property type="evidence" value="ECO:0007669"/>
    <property type="project" value="InterPro"/>
</dbReference>
<dbReference type="AlphaFoldDB" id="A0A252F1L5"/>
<reference evidence="2 3" key="1">
    <citation type="submission" date="2017-05" db="EMBL/GenBank/DDBJ databases">
        <title>Butyricicoccus porcorum sp. nov. a butyrate-producing bacterium from the swine intestinal tract.</title>
        <authorList>
            <person name="Trachsel J."/>
            <person name="Humphrey S."/>
            <person name="Allen H.K."/>
        </authorList>
    </citation>
    <scope>NUCLEOTIDE SEQUENCE [LARGE SCALE GENOMIC DNA]</scope>
    <source>
        <strain evidence="2">BB10</strain>
    </source>
</reference>
<name>A0A252F1L5_9FIRM</name>
<gene>
    <name evidence="2" type="ORF">CBW42_11870</name>
</gene>
<feature type="domain" description="Bacteriophage CI repressor N-terminal" evidence="1">
    <location>
        <begin position="3"/>
        <end position="56"/>
    </location>
</feature>
<dbReference type="RefSeq" id="WP_087021810.1">
    <property type="nucleotide sequence ID" value="NZ_NHOC01000011.1"/>
</dbReference>
<evidence type="ECO:0000313" key="2">
    <source>
        <dbReference type="EMBL" id="OUM19619.1"/>
    </source>
</evidence>
<dbReference type="InterPro" id="IPR010982">
    <property type="entry name" value="Lambda_DNA-bd_dom_sf"/>
</dbReference>
<dbReference type="InterPro" id="IPR010744">
    <property type="entry name" value="Phage_CI_N"/>
</dbReference>
<sequence length="69" mass="7708">MDIIKKIKMAIAYSEITQGELASRMNMSPQAFSQRMKTGKFSSDDLDKIAEALGAEFSFKIKFPDGTEI</sequence>
<evidence type="ECO:0000259" key="1">
    <source>
        <dbReference type="Pfam" id="PF07022"/>
    </source>
</evidence>
<dbReference type="OrthoDB" id="1653613at2"/>
<dbReference type="GO" id="GO:0003677">
    <property type="term" value="F:DNA binding"/>
    <property type="evidence" value="ECO:0007669"/>
    <property type="project" value="InterPro"/>
</dbReference>
<proteinExistence type="predicted"/>
<dbReference type="Proteomes" id="UP000194903">
    <property type="component" value="Unassembled WGS sequence"/>
</dbReference>
<dbReference type="InterPro" id="IPR001387">
    <property type="entry name" value="Cro/C1-type_HTH"/>
</dbReference>
<keyword evidence="3" id="KW-1185">Reference proteome</keyword>
<organism evidence="2 3">
    <name type="scientific">Butyricicoccus porcorum</name>
    <dbReference type="NCBI Taxonomy" id="1945634"/>
    <lineage>
        <taxon>Bacteria</taxon>
        <taxon>Bacillati</taxon>
        <taxon>Bacillota</taxon>
        <taxon>Clostridia</taxon>
        <taxon>Eubacteriales</taxon>
        <taxon>Butyricicoccaceae</taxon>
        <taxon>Butyricicoccus</taxon>
    </lineage>
</organism>
<comment type="caution">
    <text evidence="2">The sequence shown here is derived from an EMBL/GenBank/DDBJ whole genome shotgun (WGS) entry which is preliminary data.</text>
</comment>
<dbReference type="Gene3D" id="1.10.260.40">
    <property type="entry name" value="lambda repressor-like DNA-binding domains"/>
    <property type="match status" value="1"/>
</dbReference>